<evidence type="ECO:0000259" key="2">
    <source>
        <dbReference type="Pfam" id="PF00144"/>
    </source>
</evidence>
<organism evidence="3 4">
    <name type="scientific">Chitinophaga caeni</name>
    <dbReference type="NCBI Taxonomy" id="2029983"/>
    <lineage>
        <taxon>Bacteria</taxon>
        <taxon>Pseudomonadati</taxon>
        <taxon>Bacteroidota</taxon>
        <taxon>Chitinophagia</taxon>
        <taxon>Chitinophagales</taxon>
        <taxon>Chitinophagaceae</taxon>
        <taxon>Chitinophaga</taxon>
    </lineage>
</organism>
<dbReference type="EMBL" id="CP023777">
    <property type="protein sequence ID" value="ATL49654.1"/>
    <property type="molecule type" value="Genomic_DNA"/>
</dbReference>
<dbReference type="Pfam" id="PF00144">
    <property type="entry name" value="Beta-lactamase"/>
    <property type="match status" value="1"/>
</dbReference>
<feature type="signal peptide" evidence="1">
    <location>
        <begin position="1"/>
        <end position="20"/>
    </location>
</feature>
<dbReference type="GO" id="GO:0016787">
    <property type="term" value="F:hydrolase activity"/>
    <property type="evidence" value="ECO:0007669"/>
    <property type="project" value="UniProtKB-KW"/>
</dbReference>
<evidence type="ECO:0000313" key="4">
    <source>
        <dbReference type="Proteomes" id="UP000220133"/>
    </source>
</evidence>
<dbReference type="RefSeq" id="WP_098196021.1">
    <property type="nucleotide sequence ID" value="NZ_CP023777.1"/>
</dbReference>
<dbReference type="Gene3D" id="3.40.710.10">
    <property type="entry name" value="DD-peptidase/beta-lactamase superfamily"/>
    <property type="match status" value="1"/>
</dbReference>
<reference evidence="3 4" key="1">
    <citation type="submission" date="2017-10" db="EMBL/GenBank/DDBJ databases">
        <title>Paenichitinophaga pekingensis gen. nov., sp. nov., isolated from activated sludge.</title>
        <authorList>
            <person name="Jin D."/>
            <person name="Kong X."/>
            <person name="Deng Y."/>
            <person name="Bai Z."/>
        </authorList>
    </citation>
    <scope>NUCLEOTIDE SEQUENCE [LARGE SCALE GENOMIC DNA]</scope>
    <source>
        <strain evidence="3 4">13</strain>
    </source>
</reference>
<feature type="chain" id="PRO_5013013655" evidence="1">
    <location>
        <begin position="21"/>
        <end position="366"/>
    </location>
</feature>
<dbReference type="PANTHER" id="PTHR46825:SF9">
    <property type="entry name" value="BETA-LACTAMASE-RELATED DOMAIN-CONTAINING PROTEIN"/>
    <property type="match status" value="1"/>
</dbReference>
<keyword evidence="3" id="KW-0378">Hydrolase</keyword>
<sequence>MKKIFVLCIVQTLLCATCIAQTPNEKTDRYLITQMKQRQIPGLQIAVIKGTRVVFSASKGVADVAFNIPVSDSTIFSINSISKIFAGVALMQLVEEGKVQLDDPIGRHVDSLPQSWRSITLKQLMGHVSGLPDVEDDRTGGLIGGRGEDSAWKLVQRLPLLAKPGETFNYMATNYLLIQKVIEKYSRLPYEKWIHQNQFQPVDMKHTIFANSEEVVSNKAPSYCYYFLDPVSGEYHLGEKLLQLHEDFPLMMRTDAGIFSTVEEMARWVIALREGRLLKNPESLETLWAPVKLNNGKTEGFGGIFTGFSLGWSVIGRREHPGVVGIGGGRAAVVVYPKDDIAIIILTNLSGCAPEEMADTIAKYYL</sequence>
<dbReference type="Proteomes" id="UP000220133">
    <property type="component" value="Chromosome"/>
</dbReference>
<evidence type="ECO:0000256" key="1">
    <source>
        <dbReference type="SAM" id="SignalP"/>
    </source>
</evidence>
<proteinExistence type="predicted"/>
<protein>
    <submittedName>
        <fullName evidence="3">Serine hydrolase</fullName>
    </submittedName>
</protein>
<evidence type="ECO:0000313" key="3">
    <source>
        <dbReference type="EMBL" id="ATL49654.1"/>
    </source>
</evidence>
<dbReference type="SUPFAM" id="SSF56601">
    <property type="entry name" value="beta-lactamase/transpeptidase-like"/>
    <property type="match status" value="1"/>
</dbReference>
<accession>A0A291R0M6</accession>
<dbReference type="KEGG" id="cbae:COR50_22140"/>
<name>A0A291R0M6_9BACT</name>
<feature type="domain" description="Beta-lactamase-related" evidence="2">
    <location>
        <begin position="28"/>
        <end position="357"/>
    </location>
</feature>
<keyword evidence="4" id="KW-1185">Reference proteome</keyword>
<dbReference type="AlphaFoldDB" id="A0A291R0M6"/>
<dbReference type="InterPro" id="IPR012338">
    <property type="entry name" value="Beta-lactam/transpept-like"/>
</dbReference>
<gene>
    <name evidence="3" type="ORF">COR50_22140</name>
</gene>
<keyword evidence="1" id="KW-0732">Signal</keyword>
<dbReference type="InterPro" id="IPR001466">
    <property type="entry name" value="Beta-lactam-related"/>
</dbReference>
<dbReference type="InterPro" id="IPR050491">
    <property type="entry name" value="AmpC-like"/>
</dbReference>
<dbReference type="OrthoDB" id="9793489at2"/>
<dbReference type="PANTHER" id="PTHR46825">
    <property type="entry name" value="D-ALANYL-D-ALANINE-CARBOXYPEPTIDASE/ENDOPEPTIDASE AMPH"/>
    <property type="match status" value="1"/>
</dbReference>